<accession>A0ABR3SAI1</accession>
<protein>
    <submittedName>
        <fullName evidence="1">Uncharacterized protein</fullName>
    </submittedName>
</protein>
<reference evidence="1 2" key="1">
    <citation type="submission" date="2024-02" db="EMBL/GenBank/DDBJ databases">
        <title>De novo assembly and annotation of 12 fungi associated with fruit tree decline syndrome in Ontario, Canada.</title>
        <authorList>
            <person name="Sulman M."/>
            <person name="Ellouze W."/>
            <person name="Ilyukhin E."/>
        </authorList>
    </citation>
    <scope>NUCLEOTIDE SEQUENCE [LARGE SCALE GENOMIC DNA]</scope>
    <source>
        <strain evidence="1 2">M1-105</strain>
    </source>
</reference>
<organism evidence="1 2">
    <name type="scientific">Neofusicoccum ribis</name>
    <dbReference type="NCBI Taxonomy" id="45134"/>
    <lineage>
        <taxon>Eukaryota</taxon>
        <taxon>Fungi</taxon>
        <taxon>Dikarya</taxon>
        <taxon>Ascomycota</taxon>
        <taxon>Pezizomycotina</taxon>
        <taxon>Dothideomycetes</taxon>
        <taxon>Dothideomycetes incertae sedis</taxon>
        <taxon>Botryosphaeriales</taxon>
        <taxon>Botryosphaeriaceae</taxon>
        <taxon>Neofusicoccum</taxon>
    </lineage>
</organism>
<evidence type="ECO:0000313" key="1">
    <source>
        <dbReference type="EMBL" id="KAL1615359.1"/>
    </source>
</evidence>
<evidence type="ECO:0000313" key="2">
    <source>
        <dbReference type="Proteomes" id="UP001521116"/>
    </source>
</evidence>
<proteinExistence type="predicted"/>
<gene>
    <name evidence="1" type="ORF">SLS56_011849</name>
</gene>
<sequence>MQQVELTQQRLAWTVILDRLRKAMFADQYDRTVEAVAAERAQSREKQLAGPAGHARTQAKAILRRRLASWLDKHIFDARHRLSHGVAFVVSEADLPDRFVERELINADFDRWLDFVEKVNGRALAVGKNVWEKIGGPEALERGDLSFSLDEALLTNSAFILYSGSCSQGAVVGEVMDSEDEGGDDL</sequence>
<name>A0ABR3SAI1_9PEZI</name>
<keyword evidence="2" id="KW-1185">Reference proteome</keyword>
<dbReference type="EMBL" id="JAJVDC020000319">
    <property type="protein sequence ID" value="KAL1615359.1"/>
    <property type="molecule type" value="Genomic_DNA"/>
</dbReference>
<comment type="caution">
    <text evidence="1">The sequence shown here is derived from an EMBL/GenBank/DDBJ whole genome shotgun (WGS) entry which is preliminary data.</text>
</comment>
<dbReference type="Proteomes" id="UP001521116">
    <property type="component" value="Unassembled WGS sequence"/>
</dbReference>